<feature type="non-terminal residue" evidence="2">
    <location>
        <position position="1"/>
    </location>
</feature>
<organism evidence="2 3">
    <name type="scientific">Ranitomeya imitator</name>
    <name type="common">mimic poison frog</name>
    <dbReference type="NCBI Taxonomy" id="111125"/>
    <lineage>
        <taxon>Eukaryota</taxon>
        <taxon>Metazoa</taxon>
        <taxon>Chordata</taxon>
        <taxon>Craniata</taxon>
        <taxon>Vertebrata</taxon>
        <taxon>Euteleostomi</taxon>
        <taxon>Amphibia</taxon>
        <taxon>Batrachia</taxon>
        <taxon>Anura</taxon>
        <taxon>Neobatrachia</taxon>
        <taxon>Hyloidea</taxon>
        <taxon>Dendrobatidae</taxon>
        <taxon>Dendrobatinae</taxon>
        <taxon>Ranitomeya</taxon>
    </lineage>
</organism>
<gene>
    <name evidence="2" type="ORF">RIMI_LOCUS2566411</name>
</gene>
<evidence type="ECO:0000313" key="2">
    <source>
        <dbReference type="EMBL" id="CAJ0925650.1"/>
    </source>
</evidence>
<proteinExistence type="predicted"/>
<keyword evidence="3" id="KW-1185">Reference proteome</keyword>
<reference evidence="2" key="1">
    <citation type="submission" date="2023-07" db="EMBL/GenBank/DDBJ databases">
        <authorList>
            <person name="Stuckert A."/>
        </authorList>
    </citation>
    <scope>NUCLEOTIDE SEQUENCE</scope>
</reference>
<evidence type="ECO:0000256" key="1">
    <source>
        <dbReference type="SAM" id="MobiDB-lite"/>
    </source>
</evidence>
<evidence type="ECO:0000313" key="3">
    <source>
        <dbReference type="Proteomes" id="UP001176940"/>
    </source>
</evidence>
<name>A0ABN9KY17_9NEOB</name>
<accession>A0ABN9KY17</accession>
<feature type="region of interest" description="Disordered" evidence="1">
    <location>
        <begin position="30"/>
        <end position="49"/>
    </location>
</feature>
<sequence length="279" mass="28876">AGELDLLAGEVPMSRSLGSKSPDAFDMAAMSGSLSESSRPTRKTPESFLGPNAALVDLDSLISKPTLQNTKTSNPFLVTGNGSPGIMQLLDPGYPCHEVPGRVIDINARGGLRMCTAFSVAHRFTLYCKLMGSCCGPAAAETLRIRTTIRGTSSSTTNPFQPNQQSSLTLNQLRSSPVMSMGQQVTPAGQTPATIPYSSVSPMVSVSPMAPGIPLASVSPMVGMQPVAGVGGFPVAAVPPGVPPMSLPAMMPPQQLVTQPVVPNLSAQAVTSTTNPFLL</sequence>
<dbReference type="EMBL" id="CAUEEQ010003625">
    <property type="protein sequence ID" value="CAJ0925650.1"/>
    <property type="molecule type" value="Genomic_DNA"/>
</dbReference>
<comment type="caution">
    <text evidence="2">The sequence shown here is derived from an EMBL/GenBank/DDBJ whole genome shotgun (WGS) entry which is preliminary data.</text>
</comment>
<protein>
    <submittedName>
        <fullName evidence="2">Uncharacterized protein</fullName>
    </submittedName>
</protein>
<dbReference type="Proteomes" id="UP001176940">
    <property type="component" value="Unassembled WGS sequence"/>
</dbReference>